<sequence length="188" mass="20752">MWIERSRAEVRCAVFLMAGVLAAAGCSGQGRDREEATAGTPIPDHVIEGFVLVETVSGERRWVLAAERAISYEDANEIYTFDVTIDFYDEEGEHYSRLTAARGTYDSITSDMEAIGEVVVTSDRGAVLETERLRWSNSEARITSNGPVRITKDDAVLTGRGFESDPSLEHISIKEDFRAVTRVSPDGE</sequence>
<comment type="caution">
    <text evidence="6">The sequence shown here is derived from an EMBL/GenBank/DDBJ whole genome shotgun (WGS) entry which is preliminary data.</text>
</comment>
<accession>A0A0S8GAZ2</accession>
<dbReference type="AlphaFoldDB" id="A0A0S8GAZ2"/>
<gene>
    <name evidence="6" type="ORF">AMJ82_04455</name>
</gene>
<dbReference type="InterPro" id="IPR026265">
    <property type="entry name" value="LptC"/>
</dbReference>
<dbReference type="InterPro" id="IPR010664">
    <property type="entry name" value="LipoPS_assembly_LptC-rel"/>
</dbReference>
<evidence type="ECO:0000256" key="2">
    <source>
        <dbReference type="ARBA" id="ARBA00022519"/>
    </source>
</evidence>
<evidence type="ECO:0000256" key="3">
    <source>
        <dbReference type="ARBA" id="ARBA00022692"/>
    </source>
</evidence>
<dbReference type="Pfam" id="PF06835">
    <property type="entry name" value="LptC"/>
    <property type="match status" value="1"/>
</dbReference>
<dbReference type="Gene3D" id="2.60.450.10">
    <property type="entry name" value="Lipopolysaccharide (LPS) transport protein A like domain"/>
    <property type="match status" value="1"/>
</dbReference>
<evidence type="ECO:0000256" key="1">
    <source>
        <dbReference type="ARBA" id="ARBA00022475"/>
    </source>
</evidence>
<dbReference type="GO" id="GO:0015221">
    <property type="term" value="F:lipopolysaccharide transmembrane transporter activity"/>
    <property type="evidence" value="ECO:0007669"/>
    <property type="project" value="InterPro"/>
</dbReference>
<keyword evidence="5" id="KW-0472">Membrane</keyword>
<evidence type="ECO:0000313" key="6">
    <source>
        <dbReference type="EMBL" id="KPK69913.1"/>
    </source>
</evidence>
<reference evidence="6 7" key="1">
    <citation type="journal article" date="2015" name="Microbiome">
        <title>Genomic resolution of linkages in carbon, nitrogen, and sulfur cycling among widespread estuary sediment bacteria.</title>
        <authorList>
            <person name="Baker B.J."/>
            <person name="Lazar C.S."/>
            <person name="Teske A.P."/>
            <person name="Dick G.J."/>
        </authorList>
    </citation>
    <scope>NUCLEOTIDE SEQUENCE [LARGE SCALE GENOMIC DNA]</scope>
    <source>
        <strain evidence="6">SM23_40</strain>
    </source>
</reference>
<dbReference type="InterPro" id="IPR052363">
    <property type="entry name" value="LPS_export_LptC"/>
</dbReference>
<evidence type="ECO:0000256" key="5">
    <source>
        <dbReference type="ARBA" id="ARBA00023136"/>
    </source>
</evidence>
<keyword evidence="1" id="KW-1003">Cell membrane</keyword>
<organism evidence="6 7">
    <name type="scientific">candidate division TA06 bacterium SM23_40</name>
    <dbReference type="NCBI Taxonomy" id="1703774"/>
    <lineage>
        <taxon>Bacteria</taxon>
        <taxon>Bacteria division TA06</taxon>
    </lineage>
</organism>
<dbReference type="NCBIfam" id="TIGR04409">
    <property type="entry name" value="LptC_YrbK"/>
    <property type="match status" value="1"/>
</dbReference>
<dbReference type="PANTHER" id="PTHR37481">
    <property type="entry name" value="LIPOPOLYSACCHARIDE EXPORT SYSTEM PROTEIN LPTC"/>
    <property type="match status" value="1"/>
</dbReference>
<evidence type="ECO:0000313" key="7">
    <source>
        <dbReference type="Proteomes" id="UP000051717"/>
    </source>
</evidence>
<name>A0A0S8GAZ2_UNCT6</name>
<protein>
    <recommendedName>
        <fullName evidence="8">LPS export ABC transporter periplasmic protein LptC</fullName>
    </recommendedName>
</protein>
<dbReference type="PANTHER" id="PTHR37481:SF1">
    <property type="entry name" value="LIPOPOLYSACCHARIDE EXPORT SYSTEM PROTEIN LPTC"/>
    <property type="match status" value="1"/>
</dbReference>
<dbReference type="GO" id="GO:0005886">
    <property type="term" value="C:plasma membrane"/>
    <property type="evidence" value="ECO:0007669"/>
    <property type="project" value="InterPro"/>
</dbReference>
<evidence type="ECO:0000256" key="4">
    <source>
        <dbReference type="ARBA" id="ARBA00022989"/>
    </source>
</evidence>
<evidence type="ECO:0008006" key="8">
    <source>
        <dbReference type="Google" id="ProtNLM"/>
    </source>
</evidence>
<dbReference type="Proteomes" id="UP000051717">
    <property type="component" value="Unassembled WGS sequence"/>
</dbReference>
<dbReference type="PROSITE" id="PS51257">
    <property type="entry name" value="PROKAR_LIPOPROTEIN"/>
    <property type="match status" value="1"/>
</dbReference>
<dbReference type="EMBL" id="LJUI01000025">
    <property type="protein sequence ID" value="KPK69913.1"/>
    <property type="molecule type" value="Genomic_DNA"/>
</dbReference>
<dbReference type="GO" id="GO:0030288">
    <property type="term" value="C:outer membrane-bounded periplasmic space"/>
    <property type="evidence" value="ECO:0007669"/>
    <property type="project" value="TreeGrafter"/>
</dbReference>
<proteinExistence type="predicted"/>
<dbReference type="GO" id="GO:0017089">
    <property type="term" value="F:glycolipid transfer activity"/>
    <property type="evidence" value="ECO:0007669"/>
    <property type="project" value="TreeGrafter"/>
</dbReference>
<keyword evidence="2" id="KW-0997">Cell inner membrane</keyword>
<keyword evidence="4" id="KW-1133">Transmembrane helix</keyword>
<keyword evidence="3" id="KW-0812">Transmembrane</keyword>